<evidence type="ECO:0000256" key="1">
    <source>
        <dbReference type="ARBA" id="ARBA00002362"/>
    </source>
</evidence>
<dbReference type="GO" id="GO:0008541">
    <property type="term" value="C:proteasome regulatory particle, lid subcomplex"/>
    <property type="evidence" value="ECO:0007669"/>
    <property type="project" value="TreeGrafter"/>
</dbReference>
<dbReference type="Proteomes" id="UP000759131">
    <property type="component" value="Unassembled WGS sequence"/>
</dbReference>
<evidence type="ECO:0000313" key="10">
    <source>
        <dbReference type="Proteomes" id="UP000759131"/>
    </source>
</evidence>
<protein>
    <recommendedName>
        <fullName evidence="3">26S proteasome non-ATPase regulatory subunit 13</fullName>
    </recommendedName>
    <alternativeName>
        <fullName evidence="5">26S proteasome regulatory subunit RPN9</fullName>
    </alternativeName>
    <alternativeName>
        <fullName evidence="7">26S proteasome regulatory subunit S11</fullName>
    </alternativeName>
    <alternativeName>
        <fullName evidence="6">26S proteasome regulatory subunit p40.5</fullName>
    </alternativeName>
</protein>
<dbReference type="PANTHER" id="PTHR10539:SF0">
    <property type="entry name" value="26S PROTEASOME NON-ATPASE REGULATORY SUBUNIT 13"/>
    <property type="match status" value="1"/>
</dbReference>
<evidence type="ECO:0000256" key="4">
    <source>
        <dbReference type="ARBA" id="ARBA00022942"/>
    </source>
</evidence>
<dbReference type="SMART" id="SM00088">
    <property type="entry name" value="PINT"/>
    <property type="match status" value="1"/>
</dbReference>
<dbReference type="Pfam" id="PF22037">
    <property type="entry name" value="PSD13_N"/>
    <property type="match status" value="1"/>
</dbReference>
<feature type="domain" description="PCI" evidence="8">
    <location>
        <begin position="175"/>
        <end position="343"/>
    </location>
</feature>
<dbReference type="EMBL" id="OC858744">
    <property type="protein sequence ID" value="CAD7626799.1"/>
    <property type="molecule type" value="Genomic_DNA"/>
</dbReference>
<reference evidence="9" key="1">
    <citation type="submission" date="2020-11" db="EMBL/GenBank/DDBJ databases">
        <authorList>
            <person name="Tran Van P."/>
        </authorList>
    </citation>
    <scope>NUCLEOTIDE SEQUENCE</scope>
</reference>
<dbReference type="PROSITE" id="PS50250">
    <property type="entry name" value="PCI"/>
    <property type="match status" value="1"/>
</dbReference>
<sequence>MANVVIGKRLDVAQYLHKEQQKADNAATIEWWTSFEELYTKRLWHQLTKKVYDFIITARFPSLVEFYDNFIADFETKINGLTLIEMCGHVIQQIHEHEARIQFITKMKDKVTANREAVILCNIFLGQSMLSAKDMKGLKELLETTNGLIEAETGVTSVHSRYYRLSSEYHQQMGNHCDYYRDALRYLGCQTSADVEDAAIQAHRAFTLSLAAILGDSIYNFGELLQHPIVDTLTPENRYIKDLLLAFNSGDLSRYEALRPQWSLQPDLAKNEVTMHEKICLLSLMEMTFKSNTGVIGFQDIVAQTRLPDDKIELLVMKALSLGLVKGTIDEVEKTVHLSWVQPRVLDKKQIESMKNRLDVWFKEINVIEGLLEKRAQEIIN</sequence>
<evidence type="ECO:0000313" key="9">
    <source>
        <dbReference type="EMBL" id="CAD7626799.1"/>
    </source>
</evidence>
<evidence type="ECO:0000256" key="2">
    <source>
        <dbReference type="ARBA" id="ARBA00011441"/>
    </source>
</evidence>
<evidence type="ECO:0000256" key="3">
    <source>
        <dbReference type="ARBA" id="ARBA00015732"/>
    </source>
</evidence>
<comment type="subunit">
    <text evidence="2">Component of the 19S proteasome regulatory particle complex. The 26S proteasome consists of a 20S core particle (CP) and two 19S regulatory subunits (RP). The regulatory particle is made of a lid composed of 9 subunits including PSMD13, a base containing 6 ATPases and few additional components.</text>
</comment>
<evidence type="ECO:0000259" key="8">
    <source>
        <dbReference type="PROSITE" id="PS50250"/>
    </source>
</evidence>
<dbReference type="GO" id="GO:0005634">
    <property type="term" value="C:nucleus"/>
    <property type="evidence" value="ECO:0007669"/>
    <property type="project" value="TreeGrafter"/>
</dbReference>
<dbReference type="EMBL" id="CAJPIZ010004169">
    <property type="protein sequence ID" value="CAG2107229.1"/>
    <property type="molecule type" value="Genomic_DNA"/>
</dbReference>
<dbReference type="GO" id="GO:0005829">
    <property type="term" value="C:cytosol"/>
    <property type="evidence" value="ECO:0007669"/>
    <property type="project" value="TreeGrafter"/>
</dbReference>
<dbReference type="InterPro" id="IPR035298">
    <property type="entry name" value="PSMD13"/>
</dbReference>
<comment type="function">
    <text evidence="1">Component of the 26S proteasome, a multiprotein complex involved in the ATP-dependent degradation of ubiquitinated proteins. This complex plays a key role in the maintenance of protein homeostasis by removing misfolded or damaged proteins, which could impair cellular functions, and by removing proteins whose functions are no longer required. Therefore, the proteasome participates in numerous cellular processes, including cell cycle progression, apoptosis, or DNA damage repair.</text>
</comment>
<dbReference type="GO" id="GO:0005198">
    <property type="term" value="F:structural molecule activity"/>
    <property type="evidence" value="ECO:0007669"/>
    <property type="project" value="TreeGrafter"/>
</dbReference>
<dbReference type="Pfam" id="PF01399">
    <property type="entry name" value="PCI"/>
    <property type="match status" value="1"/>
</dbReference>
<evidence type="ECO:0000256" key="7">
    <source>
        <dbReference type="ARBA" id="ARBA00032323"/>
    </source>
</evidence>
<keyword evidence="10" id="KW-1185">Reference proteome</keyword>
<keyword evidence="4" id="KW-0647">Proteasome</keyword>
<evidence type="ECO:0000256" key="5">
    <source>
        <dbReference type="ARBA" id="ARBA00029749"/>
    </source>
</evidence>
<proteinExistence type="predicted"/>
<dbReference type="InterPro" id="IPR054179">
    <property type="entry name" value="PSD13_N"/>
</dbReference>
<dbReference type="OrthoDB" id="1093at2759"/>
<accession>A0A7R9KPR4</accession>
<organism evidence="9">
    <name type="scientific">Medioppia subpectinata</name>
    <dbReference type="NCBI Taxonomy" id="1979941"/>
    <lineage>
        <taxon>Eukaryota</taxon>
        <taxon>Metazoa</taxon>
        <taxon>Ecdysozoa</taxon>
        <taxon>Arthropoda</taxon>
        <taxon>Chelicerata</taxon>
        <taxon>Arachnida</taxon>
        <taxon>Acari</taxon>
        <taxon>Acariformes</taxon>
        <taxon>Sarcoptiformes</taxon>
        <taxon>Oribatida</taxon>
        <taxon>Brachypylina</taxon>
        <taxon>Oppioidea</taxon>
        <taxon>Oppiidae</taxon>
        <taxon>Medioppia</taxon>
    </lineage>
</organism>
<dbReference type="AlphaFoldDB" id="A0A7R9KPR4"/>
<dbReference type="InterPro" id="IPR000717">
    <property type="entry name" value="PCI_dom"/>
</dbReference>
<dbReference type="GO" id="GO:0006511">
    <property type="term" value="P:ubiquitin-dependent protein catabolic process"/>
    <property type="evidence" value="ECO:0007669"/>
    <property type="project" value="TreeGrafter"/>
</dbReference>
<name>A0A7R9KPR4_9ACAR</name>
<evidence type="ECO:0000256" key="6">
    <source>
        <dbReference type="ARBA" id="ARBA00031303"/>
    </source>
</evidence>
<dbReference type="PANTHER" id="PTHR10539">
    <property type="entry name" value="26S PROTEASOME NON-ATPASE REGULATORY SUBUNIT 13"/>
    <property type="match status" value="1"/>
</dbReference>
<gene>
    <name evidence="9" type="ORF">OSB1V03_LOCUS7231</name>
</gene>